<dbReference type="EMBL" id="JAKWJU010000002">
    <property type="protein sequence ID" value="MCH6159366.1"/>
    <property type="molecule type" value="Genomic_DNA"/>
</dbReference>
<accession>A0ABS9STH3</accession>
<evidence type="ECO:0000313" key="2">
    <source>
        <dbReference type="Proteomes" id="UP001166784"/>
    </source>
</evidence>
<evidence type="ECO:0000313" key="1">
    <source>
        <dbReference type="EMBL" id="MCH6159366.1"/>
    </source>
</evidence>
<dbReference type="RefSeq" id="WP_241057324.1">
    <property type="nucleotide sequence ID" value="NZ_JAKWJU010000002.1"/>
</dbReference>
<dbReference type="SUPFAM" id="SSF52540">
    <property type="entry name" value="P-loop containing nucleoside triphosphate hydrolases"/>
    <property type="match status" value="1"/>
</dbReference>
<proteinExistence type="predicted"/>
<reference evidence="1" key="2">
    <citation type="journal article" date="2023" name="Int. J. Syst. Evol. Microbiol.">
        <title>Streptomyces marispadix sp. nov., isolated from marine beach sediment of the Northern Coast of Portugal.</title>
        <authorList>
            <person name="dos Santos J.D.N."/>
            <person name="Vitorino I.R."/>
            <person name="Kallscheuer N."/>
            <person name="Srivastava A."/>
            <person name="Krautwurst S."/>
            <person name="Marz M."/>
            <person name="Jogler C."/>
            <person name="Lobo Da Cunha A."/>
            <person name="Catita J."/>
            <person name="Goncalves H."/>
            <person name="Gonzalez I."/>
            <person name="Reyes F."/>
            <person name="Lage O.M."/>
        </authorList>
    </citation>
    <scope>NUCLEOTIDE SEQUENCE</scope>
    <source>
        <strain evidence="1">M600PL45_2</strain>
    </source>
</reference>
<reference evidence="1" key="1">
    <citation type="submission" date="2022-03" db="EMBL/GenBank/DDBJ databases">
        <authorList>
            <person name="Santos J.D.N."/>
            <person name="Kallscheuer N."/>
            <person name="Jogler C."/>
            <person name="Lage O.M."/>
        </authorList>
    </citation>
    <scope>NUCLEOTIDE SEQUENCE</scope>
    <source>
        <strain evidence="1">M600PL45_2</strain>
    </source>
</reference>
<protein>
    <submittedName>
        <fullName evidence="1">Uncharacterized protein</fullName>
    </submittedName>
</protein>
<dbReference type="InterPro" id="IPR027417">
    <property type="entry name" value="P-loop_NTPase"/>
</dbReference>
<dbReference type="CDD" id="cd00882">
    <property type="entry name" value="Ras_like_GTPase"/>
    <property type="match status" value="1"/>
</dbReference>
<dbReference type="Proteomes" id="UP001166784">
    <property type="component" value="Unassembled WGS sequence"/>
</dbReference>
<gene>
    <name evidence="1" type="ORF">MMA15_02720</name>
</gene>
<sequence length="213" mass="24214">MSRSIDHLVAFVSRRNLHYVAVFGAEAVGKTTLLRFWRGQWNDDRPYSATQVEENLGTAKTKVNGRRLMLPSLVDLSGDETAHEQWRTQAQKADTCIYLINAEHLCQFERTGQATEAWQRIEDDAGQIGRWLQKASEQEGGKRSLCILAVTHRDLDERYNPPDEQAYLKLVRSQLELIINKLGGNGRVRTVAGSLDTKENARQLTVRILEQLP</sequence>
<keyword evidence="2" id="KW-1185">Reference proteome</keyword>
<dbReference type="Gene3D" id="3.40.50.300">
    <property type="entry name" value="P-loop containing nucleotide triphosphate hydrolases"/>
    <property type="match status" value="1"/>
</dbReference>
<name>A0ABS9STH3_9ACTN</name>
<organism evidence="1 2">
    <name type="scientific">Streptomyces marispadix</name>
    <dbReference type="NCBI Taxonomy" id="2922868"/>
    <lineage>
        <taxon>Bacteria</taxon>
        <taxon>Bacillati</taxon>
        <taxon>Actinomycetota</taxon>
        <taxon>Actinomycetes</taxon>
        <taxon>Kitasatosporales</taxon>
        <taxon>Streptomycetaceae</taxon>
        <taxon>Streptomyces</taxon>
    </lineage>
</organism>
<comment type="caution">
    <text evidence="1">The sequence shown here is derived from an EMBL/GenBank/DDBJ whole genome shotgun (WGS) entry which is preliminary data.</text>
</comment>